<dbReference type="OrthoDB" id="3829155at2"/>
<feature type="domain" description="LytR/CpsA/Psr regulator C-terminal" evidence="2">
    <location>
        <begin position="140"/>
        <end position="226"/>
    </location>
</feature>
<evidence type="ECO:0000259" key="2">
    <source>
        <dbReference type="Pfam" id="PF13399"/>
    </source>
</evidence>
<comment type="caution">
    <text evidence="3">The sequence shown here is derived from an EMBL/GenBank/DDBJ whole genome shotgun (WGS) entry which is preliminary data.</text>
</comment>
<proteinExistence type="predicted"/>
<protein>
    <submittedName>
        <fullName evidence="3">LytR family transcriptional regulator</fullName>
    </submittedName>
</protein>
<dbReference type="Proteomes" id="UP000283644">
    <property type="component" value="Unassembled WGS sequence"/>
</dbReference>
<dbReference type="EMBL" id="QXGH01000013">
    <property type="protein sequence ID" value="RHW27328.1"/>
    <property type="molecule type" value="Genomic_DNA"/>
</dbReference>
<evidence type="ECO:0000313" key="3">
    <source>
        <dbReference type="EMBL" id="RHW27328.1"/>
    </source>
</evidence>
<evidence type="ECO:0000313" key="4">
    <source>
        <dbReference type="Proteomes" id="UP000283644"/>
    </source>
</evidence>
<accession>A0A417Y3T5</accession>
<feature type="compositionally biased region" description="Low complexity" evidence="1">
    <location>
        <begin position="1"/>
        <end position="12"/>
    </location>
</feature>
<name>A0A417Y3T5_9ACTN</name>
<organism evidence="3 4">
    <name type="scientific">Nocardioides immobilis</name>
    <dbReference type="NCBI Taxonomy" id="2049295"/>
    <lineage>
        <taxon>Bacteria</taxon>
        <taxon>Bacillati</taxon>
        <taxon>Actinomycetota</taxon>
        <taxon>Actinomycetes</taxon>
        <taxon>Propionibacteriales</taxon>
        <taxon>Nocardioidaceae</taxon>
        <taxon>Nocardioides</taxon>
    </lineage>
</organism>
<dbReference type="Pfam" id="PF13399">
    <property type="entry name" value="LytR_C"/>
    <property type="match status" value="1"/>
</dbReference>
<feature type="compositionally biased region" description="Basic residues" evidence="1">
    <location>
        <begin position="29"/>
        <end position="41"/>
    </location>
</feature>
<gene>
    <name evidence="3" type="ORF">D0Z08_09215</name>
</gene>
<reference evidence="3 4" key="1">
    <citation type="submission" date="2018-09" db="EMBL/GenBank/DDBJ databases">
        <title>Genome sequencing of Nocardioides immobilis CCTCC AB 2017083 for comparison to Nocardioides silvaticus.</title>
        <authorList>
            <person name="Li C."/>
            <person name="Wang G."/>
        </authorList>
    </citation>
    <scope>NUCLEOTIDE SEQUENCE [LARGE SCALE GENOMIC DNA]</scope>
    <source>
        <strain evidence="3 4">CCTCC AB 2017083</strain>
    </source>
</reference>
<feature type="region of interest" description="Disordered" evidence="1">
    <location>
        <begin position="1"/>
        <end position="84"/>
    </location>
</feature>
<sequence length="250" mass="25466">MGLGAAAPGAPRRAGHDEGHAPAGGAARRGLHLLRRPLRPRRALEGRALPRGRAAPRPAGGAPAAERPARPCDQGGRLSPVDTSARTRSAVTLAVLAVLFVIGTVWAWSSVTEPFPEAEEQPACLDSPVAAGDRITPGNVVVNVLNASNTDGLAGETMDALVRKGFAEGSRGNTAAETSESGAVIWTEDPDGPAAALLKSYLGPGTQIIEQATAEPGITVVVGEGFPGIKDGKKGVEAKTDTTVCSPPTL</sequence>
<dbReference type="Gene3D" id="3.30.70.2390">
    <property type="match status" value="1"/>
</dbReference>
<evidence type="ECO:0000256" key="1">
    <source>
        <dbReference type="SAM" id="MobiDB-lite"/>
    </source>
</evidence>
<feature type="compositionally biased region" description="Low complexity" evidence="1">
    <location>
        <begin position="46"/>
        <end position="66"/>
    </location>
</feature>
<dbReference type="InterPro" id="IPR027381">
    <property type="entry name" value="LytR/CpsA/Psr_C"/>
</dbReference>
<dbReference type="AlphaFoldDB" id="A0A417Y3T5"/>
<keyword evidence="4" id="KW-1185">Reference proteome</keyword>